<accession>A0A8J9SYE5</accession>
<dbReference type="InterPro" id="IPR036865">
    <property type="entry name" value="CRAL-TRIO_dom_sf"/>
</dbReference>
<reference evidence="3" key="1">
    <citation type="submission" date="2022-02" db="EMBL/GenBank/DDBJ databases">
        <authorList>
            <person name="Giguere J D."/>
        </authorList>
    </citation>
    <scope>NUCLEOTIDE SEQUENCE</scope>
    <source>
        <strain evidence="3">CCAP 1055/1</strain>
    </source>
</reference>
<dbReference type="AlphaFoldDB" id="A0A8J9SYE5"/>
<dbReference type="Gene3D" id="3.40.525.10">
    <property type="entry name" value="CRAL-TRIO lipid binding domain"/>
    <property type="match status" value="1"/>
</dbReference>
<sequence length="386" mass="43128">MTDTDSDDEKLAPAARGMAAESGGTATAAEPHFVYRQQWRSCHPSNPETVSRFQEETNALKIPEKAAYVQAMSCCPEIVHRESNLLLFLRHENFNFPAATKRLALHWKHRLEYFEDRAWRPLFDFSGHGALTSDDIAKIKLGFLAKLPADNEGRPVICVDRNRLDGMGDEVNSARMRILFFWLSFISGFTNVQDKGFVVLRVTRGQSIGRSGLAKVKNLVRDAMPLSIAAFHICSLPPPGGQKSFSDVVIPIVLQLMQRALGRRANVHTASTGAEMLEKLKPFGLKKDSLPHIVGGSWSYEKLNAIVLQLSAKFRNSEGATADVQSSDAGNNIRANPAAGDDFSYLTDQTVSIRTRHVDTQSRKFMKRKMDMVQQKHMQSEGERRL</sequence>
<dbReference type="EMBL" id="OU594943">
    <property type="protein sequence ID" value="CAG9285285.1"/>
    <property type="molecule type" value="Genomic_DNA"/>
</dbReference>
<protein>
    <recommendedName>
        <fullName evidence="2">CRAL-TRIO domain-containing protein</fullName>
    </recommendedName>
</protein>
<gene>
    <name evidence="3" type="ORF">PTTT1_LOCUS28565</name>
</gene>
<dbReference type="Proteomes" id="UP000836788">
    <property type="component" value="Chromosome 2"/>
</dbReference>
<feature type="region of interest" description="Disordered" evidence="1">
    <location>
        <begin position="1"/>
        <end position="27"/>
    </location>
</feature>
<evidence type="ECO:0000313" key="3">
    <source>
        <dbReference type="EMBL" id="CAG9285285.1"/>
    </source>
</evidence>
<evidence type="ECO:0000256" key="1">
    <source>
        <dbReference type="SAM" id="MobiDB-lite"/>
    </source>
</evidence>
<organism evidence="3">
    <name type="scientific">Phaeodactylum tricornutum</name>
    <name type="common">Diatom</name>
    <dbReference type="NCBI Taxonomy" id="2850"/>
    <lineage>
        <taxon>Eukaryota</taxon>
        <taxon>Sar</taxon>
        <taxon>Stramenopiles</taxon>
        <taxon>Ochrophyta</taxon>
        <taxon>Bacillariophyta</taxon>
        <taxon>Bacillariophyceae</taxon>
        <taxon>Bacillariophycidae</taxon>
        <taxon>Naviculales</taxon>
        <taxon>Phaeodactylaceae</taxon>
        <taxon>Phaeodactylum</taxon>
    </lineage>
</organism>
<dbReference type="InterPro" id="IPR001251">
    <property type="entry name" value="CRAL-TRIO_dom"/>
</dbReference>
<evidence type="ECO:0000259" key="2">
    <source>
        <dbReference type="PROSITE" id="PS50191"/>
    </source>
</evidence>
<dbReference type="PROSITE" id="PS50191">
    <property type="entry name" value="CRAL_TRIO"/>
    <property type="match status" value="1"/>
</dbReference>
<feature type="domain" description="CRAL-TRIO" evidence="2">
    <location>
        <begin position="132"/>
        <end position="302"/>
    </location>
</feature>
<name>A0A8J9SYE5_PHATR</name>
<dbReference type="Pfam" id="PF13716">
    <property type="entry name" value="CRAL_TRIO_2"/>
    <property type="match status" value="1"/>
</dbReference>
<proteinExistence type="predicted"/>